<keyword evidence="3" id="KW-0001">2Fe-2S</keyword>
<evidence type="ECO:0000256" key="1">
    <source>
        <dbReference type="ARBA" id="ARBA00001974"/>
    </source>
</evidence>
<dbReference type="InterPro" id="IPR036010">
    <property type="entry name" value="2Fe-2S_ferredoxin-like_sf"/>
</dbReference>
<comment type="caution">
    <text evidence="11">The sequence shown here is derived from an EMBL/GenBank/DDBJ whole genome shotgun (WGS) entry which is preliminary data.</text>
</comment>
<dbReference type="PANTHER" id="PTHR47354:SF8">
    <property type="entry name" value="1,2-PHENYLACETYL-COA EPOXIDASE, SUBUNIT E"/>
    <property type="match status" value="1"/>
</dbReference>
<dbReference type="InterPro" id="IPR006058">
    <property type="entry name" value="2Fe2S_fd_BS"/>
</dbReference>
<keyword evidence="12" id="KW-1185">Reference proteome</keyword>
<keyword evidence="5" id="KW-0274">FAD</keyword>
<evidence type="ECO:0000256" key="7">
    <source>
        <dbReference type="ARBA" id="ARBA00023004"/>
    </source>
</evidence>
<comment type="cofactor">
    <cofactor evidence="1">
        <name>FAD</name>
        <dbReference type="ChEBI" id="CHEBI:57692"/>
    </cofactor>
</comment>
<keyword evidence="8" id="KW-0411">Iron-sulfur</keyword>
<evidence type="ECO:0000256" key="2">
    <source>
        <dbReference type="ARBA" id="ARBA00022630"/>
    </source>
</evidence>
<dbReference type="PROSITE" id="PS51085">
    <property type="entry name" value="2FE2S_FER_2"/>
    <property type="match status" value="1"/>
</dbReference>
<dbReference type="Gene3D" id="2.40.30.10">
    <property type="entry name" value="Translation factors"/>
    <property type="match status" value="1"/>
</dbReference>
<dbReference type="Proteomes" id="UP001148203">
    <property type="component" value="Unassembled WGS sequence"/>
</dbReference>
<dbReference type="InterPro" id="IPR050415">
    <property type="entry name" value="MRET"/>
</dbReference>
<organism evidence="11 12">
    <name type="scientific">Pseudomonas fontis</name>
    <dbReference type="NCBI Taxonomy" id="2942633"/>
    <lineage>
        <taxon>Bacteria</taxon>
        <taxon>Pseudomonadati</taxon>
        <taxon>Pseudomonadota</taxon>
        <taxon>Gammaproteobacteria</taxon>
        <taxon>Pseudomonadales</taxon>
        <taxon>Pseudomonadaceae</taxon>
        <taxon>Pseudomonas</taxon>
    </lineage>
</organism>
<dbReference type="InterPro" id="IPR012675">
    <property type="entry name" value="Beta-grasp_dom_sf"/>
</dbReference>
<evidence type="ECO:0000256" key="6">
    <source>
        <dbReference type="ARBA" id="ARBA00023002"/>
    </source>
</evidence>
<feature type="domain" description="FAD-binding FR-type" evidence="10">
    <location>
        <begin position="2"/>
        <end position="106"/>
    </location>
</feature>
<dbReference type="Gene3D" id="3.10.20.30">
    <property type="match status" value="1"/>
</dbReference>
<dbReference type="InterPro" id="IPR008333">
    <property type="entry name" value="Cbr1-like_FAD-bd_dom"/>
</dbReference>
<dbReference type="Pfam" id="PF00111">
    <property type="entry name" value="Fer2"/>
    <property type="match status" value="1"/>
</dbReference>
<evidence type="ECO:0000256" key="8">
    <source>
        <dbReference type="ARBA" id="ARBA00023014"/>
    </source>
</evidence>
<evidence type="ECO:0000313" key="11">
    <source>
        <dbReference type="EMBL" id="MDD0989697.1"/>
    </source>
</evidence>
<dbReference type="InterPro" id="IPR039261">
    <property type="entry name" value="FNR_nucleotide-bd"/>
</dbReference>
<dbReference type="Pfam" id="PF00970">
    <property type="entry name" value="FAD_binding_6"/>
    <property type="match status" value="1"/>
</dbReference>
<dbReference type="InterPro" id="IPR001433">
    <property type="entry name" value="OxRdtase_FAD/NAD-bd"/>
</dbReference>
<gene>
    <name evidence="11" type="ORF">M5G11_04035</name>
</gene>
<dbReference type="CDD" id="cd00207">
    <property type="entry name" value="fer2"/>
    <property type="match status" value="1"/>
</dbReference>
<dbReference type="InterPro" id="IPR001041">
    <property type="entry name" value="2Fe-2S_ferredoxin-type"/>
</dbReference>
<keyword evidence="7" id="KW-0408">Iron</keyword>
<dbReference type="Gene3D" id="3.40.50.80">
    <property type="entry name" value="Nucleotide-binding domain of ferredoxin-NADP reductase (FNR) module"/>
    <property type="match status" value="1"/>
</dbReference>
<dbReference type="PANTHER" id="PTHR47354">
    <property type="entry name" value="NADH OXIDOREDUCTASE HCR"/>
    <property type="match status" value="1"/>
</dbReference>
<name>A0ABT5NNG6_9PSED</name>
<evidence type="ECO:0000259" key="10">
    <source>
        <dbReference type="PROSITE" id="PS51384"/>
    </source>
</evidence>
<dbReference type="SUPFAM" id="SSF52343">
    <property type="entry name" value="Ferredoxin reductase-like, C-terminal NADP-linked domain"/>
    <property type="match status" value="1"/>
</dbReference>
<evidence type="ECO:0000313" key="12">
    <source>
        <dbReference type="Proteomes" id="UP001148203"/>
    </source>
</evidence>
<evidence type="ECO:0000256" key="5">
    <source>
        <dbReference type="ARBA" id="ARBA00022827"/>
    </source>
</evidence>
<protein>
    <submittedName>
        <fullName evidence="11">2Fe-2S iron-sulfur cluster-binding protein</fullName>
    </submittedName>
</protein>
<dbReference type="CDD" id="cd06214">
    <property type="entry name" value="PA_degradation_oxidoreductase_like"/>
    <property type="match status" value="1"/>
</dbReference>
<dbReference type="PROSITE" id="PS00197">
    <property type="entry name" value="2FE2S_FER_1"/>
    <property type="match status" value="1"/>
</dbReference>
<dbReference type="SUPFAM" id="SSF63380">
    <property type="entry name" value="Riboflavin synthase domain-like"/>
    <property type="match status" value="1"/>
</dbReference>
<sequence length="352" mass="38479">MSQFFALTLSDVQRDTADSLVLTLEVPEQHRARFAHRAGQHLTLRTWLEGEELRRSYSLCNASGEAALQLAIKRIAGGRFSEWAHQHLHVGAVIEAMTPTGNFGLDTQADVPRHYAAFAAGSGITPILSVLETTLRDEPHSRFTLVYGNRDLASVQFRERLCTLKDRYLARLSVFHFFSNEPQDVALFGGRIDQPRCQSLFDSCLSVPTLDQVYLCGPAGMMEAASAALQANGLPASRIRREQFVADPAIRQRAASAVVSPGVALTVRLEGATRRLRLPPSDDSLLDRMLKSGLAPRYSCKSGVCATCRCRVLEGQVDMPSPHPLDASEVAQGFVLACLSKALSPSLTLAFD</sequence>
<accession>A0ABT5NNG6</accession>
<dbReference type="EMBL" id="JAMDGY010000011">
    <property type="protein sequence ID" value="MDD0989697.1"/>
    <property type="molecule type" value="Genomic_DNA"/>
</dbReference>
<evidence type="ECO:0000256" key="3">
    <source>
        <dbReference type="ARBA" id="ARBA00022714"/>
    </source>
</evidence>
<evidence type="ECO:0000259" key="9">
    <source>
        <dbReference type="PROSITE" id="PS51085"/>
    </source>
</evidence>
<keyword evidence="6" id="KW-0560">Oxidoreductase</keyword>
<keyword evidence="4" id="KW-0479">Metal-binding</keyword>
<dbReference type="Pfam" id="PF00175">
    <property type="entry name" value="NAD_binding_1"/>
    <property type="match status" value="1"/>
</dbReference>
<dbReference type="PROSITE" id="PS51384">
    <property type="entry name" value="FAD_FR"/>
    <property type="match status" value="1"/>
</dbReference>
<reference evidence="11 12" key="1">
    <citation type="submission" date="2022-05" db="EMBL/GenBank/DDBJ databases">
        <title>Novel Pseudomonas spp. Isolated from a Rainbow Trout Aquaculture Facility.</title>
        <authorList>
            <person name="Testerman T."/>
            <person name="Graf J."/>
        </authorList>
    </citation>
    <scope>NUCLEOTIDE SEQUENCE [LARGE SCALE GENOMIC DNA]</scope>
    <source>
        <strain evidence="11 12">ID681</strain>
    </source>
</reference>
<evidence type="ECO:0000256" key="4">
    <source>
        <dbReference type="ARBA" id="ARBA00022723"/>
    </source>
</evidence>
<proteinExistence type="predicted"/>
<keyword evidence="2" id="KW-0285">Flavoprotein</keyword>
<feature type="domain" description="2Fe-2S ferredoxin-type" evidence="9">
    <location>
        <begin position="263"/>
        <end position="352"/>
    </location>
</feature>
<dbReference type="SUPFAM" id="SSF54292">
    <property type="entry name" value="2Fe-2S ferredoxin-like"/>
    <property type="match status" value="1"/>
</dbReference>
<dbReference type="RefSeq" id="WP_273909520.1">
    <property type="nucleotide sequence ID" value="NZ_JAMDGX010000016.1"/>
</dbReference>
<dbReference type="InterPro" id="IPR017938">
    <property type="entry name" value="Riboflavin_synthase-like_b-brl"/>
</dbReference>
<dbReference type="InterPro" id="IPR017927">
    <property type="entry name" value="FAD-bd_FR_type"/>
</dbReference>
<dbReference type="PRINTS" id="PR00410">
    <property type="entry name" value="PHEHYDRXLASE"/>
</dbReference>